<reference evidence="1 2" key="1">
    <citation type="submission" date="2023-07" db="EMBL/GenBank/DDBJ databases">
        <title>Sequencing the genomes of 1000 actinobacteria strains.</title>
        <authorList>
            <person name="Klenk H.-P."/>
        </authorList>
    </citation>
    <scope>NUCLEOTIDE SEQUENCE [LARGE SCALE GENOMIC DNA]</scope>
    <source>
        <strain evidence="1 2">DSM 44709</strain>
    </source>
</reference>
<dbReference type="EMBL" id="JAUSUZ010000001">
    <property type="protein sequence ID" value="MDQ0367972.1"/>
    <property type="molecule type" value="Genomic_DNA"/>
</dbReference>
<dbReference type="AlphaFoldDB" id="A0AAE3W2Z7"/>
<name>A0AAE3W2Z7_9ACTN</name>
<sequence length="55" mass="6226">MARQVGHHINDAGRAVVSPIPKRLQGYDPDWDVHTFTEGPIKRLFGALTSKRTKR</sequence>
<evidence type="ECO:0000313" key="2">
    <source>
        <dbReference type="Proteomes" id="UP001240236"/>
    </source>
</evidence>
<proteinExistence type="predicted"/>
<gene>
    <name evidence="1" type="ORF">J2S42_004641</name>
</gene>
<dbReference type="Proteomes" id="UP001240236">
    <property type="component" value="Unassembled WGS sequence"/>
</dbReference>
<accession>A0AAE3W2Z7</accession>
<dbReference type="RefSeq" id="WP_307242343.1">
    <property type="nucleotide sequence ID" value="NZ_JAUSUZ010000001.1"/>
</dbReference>
<organism evidence="1 2">
    <name type="scientific">Catenuloplanes indicus</name>
    <dbReference type="NCBI Taxonomy" id="137267"/>
    <lineage>
        <taxon>Bacteria</taxon>
        <taxon>Bacillati</taxon>
        <taxon>Actinomycetota</taxon>
        <taxon>Actinomycetes</taxon>
        <taxon>Micromonosporales</taxon>
        <taxon>Micromonosporaceae</taxon>
        <taxon>Catenuloplanes</taxon>
    </lineage>
</organism>
<keyword evidence="2" id="KW-1185">Reference proteome</keyword>
<evidence type="ECO:0000313" key="1">
    <source>
        <dbReference type="EMBL" id="MDQ0367972.1"/>
    </source>
</evidence>
<comment type="caution">
    <text evidence="1">The sequence shown here is derived from an EMBL/GenBank/DDBJ whole genome shotgun (WGS) entry which is preliminary data.</text>
</comment>
<protein>
    <submittedName>
        <fullName evidence="1">Uncharacterized protein</fullName>
    </submittedName>
</protein>